<proteinExistence type="predicted"/>
<keyword evidence="2" id="KW-1185">Reference proteome</keyword>
<protein>
    <submittedName>
        <fullName evidence="1">Uncharacterized protein</fullName>
    </submittedName>
</protein>
<evidence type="ECO:0000313" key="2">
    <source>
        <dbReference type="Proteomes" id="UP001159405"/>
    </source>
</evidence>
<dbReference type="Proteomes" id="UP001159405">
    <property type="component" value="Unassembled WGS sequence"/>
</dbReference>
<organism evidence="1 2">
    <name type="scientific">Porites lobata</name>
    <dbReference type="NCBI Taxonomy" id="104759"/>
    <lineage>
        <taxon>Eukaryota</taxon>
        <taxon>Metazoa</taxon>
        <taxon>Cnidaria</taxon>
        <taxon>Anthozoa</taxon>
        <taxon>Hexacorallia</taxon>
        <taxon>Scleractinia</taxon>
        <taxon>Fungiina</taxon>
        <taxon>Poritidae</taxon>
        <taxon>Porites</taxon>
    </lineage>
</organism>
<name>A0ABN8P0P6_9CNID</name>
<gene>
    <name evidence="1" type="ORF">PLOB_00034059</name>
</gene>
<dbReference type="EMBL" id="CALNXK010000046">
    <property type="protein sequence ID" value="CAH3129261.1"/>
    <property type="molecule type" value="Genomic_DNA"/>
</dbReference>
<comment type="caution">
    <text evidence="1">The sequence shown here is derived from an EMBL/GenBank/DDBJ whole genome shotgun (WGS) entry which is preliminary data.</text>
</comment>
<accession>A0ABN8P0P6</accession>
<sequence>MAKLSKVEKIAKRLPEFWQKSGLRPDLCVTATNIRKWIVTTCHQKKCNGASFDERVIRHAMCHSDRAAKANYVREDLTEVSAAALDIIAVCTSTQTSELNPVNSDHVSPSSPEVESSKVRPLTIDFNHVSPSFPEAKSSNVCPLPSEEKTLIKTIFNEIIVKDQVVCVRDIRPLLMSDTKLRMLVPHKTVVQRVADHLRYCQVKHPRKDPNELPQADAESNISEWLEA</sequence>
<evidence type="ECO:0000313" key="1">
    <source>
        <dbReference type="EMBL" id="CAH3129261.1"/>
    </source>
</evidence>
<reference evidence="1 2" key="1">
    <citation type="submission" date="2022-05" db="EMBL/GenBank/DDBJ databases">
        <authorList>
            <consortium name="Genoscope - CEA"/>
            <person name="William W."/>
        </authorList>
    </citation>
    <scope>NUCLEOTIDE SEQUENCE [LARGE SCALE GENOMIC DNA]</scope>
</reference>